<dbReference type="InterPro" id="IPR036663">
    <property type="entry name" value="Fumarylacetoacetase_C_sf"/>
</dbReference>
<evidence type="ECO:0000313" key="5">
    <source>
        <dbReference type="Proteomes" id="UP000034112"/>
    </source>
</evidence>
<comment type="similarity">
    <text evidence="1">Belongs to the FAH family.</text>
</comment>
<gene>
    <name evidence="4" type="ORF">THAR02_00091</name>
</gene>
<proteinExistence type="inferred from homology"/>
<dbReference type="FunFam" id="3.90.850.10:FF:000002">
    <property type="entry name" value="2-hydroxyhepta-2,4-diene-1,7-dioate isomerase"/>
    <property type="match status" value="1"/>
</dbReference>
<name>A0A0F9Y765_TRIHA</name>
<dbReference type="SUPFAM" id="SSF56529">
    <property type="entry name" value="FAH"/>
    <property type="match status" value="1"/>
</dbReference>
<dbReference type="PANTHER" id="PTHR11820:SF100">
    <property type="entry name" value="FUMARYLACETOACETATE HYDROLASE FAMILY PROTEIN (AFU_ORTHOLOGUE AFUA_4G01490)"/>
    <property type="match status" value="1"/>
</dbReference>
<dbReference type="AlphaFoldDB" id="A0A0F9Y765"/>
<dbReference type="Proteomes" id="UP000034112">
    <property type="component" value="Unassembled WGS sequence"/>
</dbReference>
<sequence>MPVNVPWTRLIRFESEEDVNIYYGEPIISTSQLDLGRLEKSQPLKAKKITGNPLDSSCIITETVLTVRRLLAPLARQDISAIRCIGGNYRTHLDELSIPPPAFPCMFPKFPNSIIGPGDNIEIPKIAQDDQADYEGELVIVIGKDAKNVSVENAYDYVAGYTVGNDMSARKWQGNFTSNCIPPPQAGFSKAFDSFCPIGPCITAAQLVPNPQDLSLRTWVNGELRQDSNTSYMLFNVAQIIQFLSQGTTLYAGDVILTGTPGGPGFTMRPPKWLQHGDKIEIRIGNLGTLVNPVTYA</sequence>
<dbReference type="OMA" id="KWQRDPA"/>
<dbReference type="GO" id="GO:0050163">
    <property type="term" value="F:oxaloacetate tautomerase activity"/>
    <property type="evidence" value="ECO:0007669"/>
    <property type="project" value="UniProtKB-ARBA"/>
</dbReference>
<evidence type="ECO:0000259" key="3">
    <source>
        <dbReference type="Pfam" id="PF01557"/>
    </source>
</evidence>
<accession>A0A0F9Y765</accession>
<evidence type="ECO:0000313" key="4">
    <source>
        <dbReference type="EMBL" id="KKP07883.1"/>
    </source>
</evidence>
<feature type="domain" description="Fumarylacetoacetase-like C-terminal" evidence="3">
    <location>
        <begin position="82"/>
        <end position="294"/>
    </location>
</feature>
<dbReference type="GO" id="GO:0046872">
    <property type="term" value="F:metal ion binding"/>
    <property type="evidence" value="ECO:0007669"/>
    <property type="project" value="UniProtKB-KW"/>
</dbReference>
<dbReference type="GO" id="GO:0006107">
    <property type="term" value="P:oxaloacetate metabolic process"/>
    <property type="evidence" value="ECO:0007669"/>
    <property type="project" value="UniProtKB-ARBA"/>
</dbReference>
<reference evidence="5" key="1">
    <citation type="journal article" date="2015" name="Genome Announc.">
        <title>Draft whole-genome sequence of the biocontrol agent Trichoderma harzianum T6776.</title>
        <authorList>
            <person name="Baroncelli R."/>
            <person name="Piaggeschi G."/>
            <person name="Fiorini L."/>
            <person name="Bertolini E."/>
            <person name="Zapparata A."/>
            <person name="Pe M.E."/>
            <person name="Sarrocco S."/>
            <person name="Vannacci G."/>
        </authorList>
    </citation>
    <scope>NUCLEOTIDE SEQUENCE [LARGE SCALE GENOMIC DNA]</scope>
    <source>
        <strain evidence="5">T6776</strain>
    </source>
</reference>
<dbReference type="EMBL" id="JOKZ01000001">
    <property type="protein sequence ID" value="KKP07883.1"/>
    <property type="molecule type" value="Genomic_DNA"/>
</dbReference>
<dbReference type="PANTHER" id="PTHR11820">
    <property type="entry name" value="ACYLPYRUVASE"/>
    <property type="match status" value="1"/>
</dbReference>
<dbReference type="OrthoDB" id="411064at2759"/>
<comment type="caution">
    <text evidence="4">The sequence shown here is derived from an EMBL/GenBank/DDBJ whole genome shotgun (WGS) entry which is preliminary data.</text>
</comment>
<dbReference type="Pfam" id="PF01557">
    <property type="entry name" value="FAA_hydrolase"/>
    <property type="match status" value="1"/>
</dbReference>
<keyword evidence="2" id="KW-0479">Metal-binding</keyword>
<evidence type="ECO:0000256" key="2">
    <source>
        <dbReference type="ARBA" id="ARBA00022723"/>
    </source>
</evidence>
<evidence type="ECO:0000256" key="1">
    <source>
        <dbReference type="ARBA" id="ARBA00010211"/>
    </source>
</evidence>
<protein>
    <recommendedName>
        <fullName evidence="3">Fumarylacetoacetase-like C-terminal domain-containing protein</fullName>
    </recommendedName>
</protein>
<dbReference type="Gene3D" id="3.90.850.10">
    <property type="entry name" value="Fumarylacetoacetase-like, C-terminal domain"/>
    <property type="match status" value="1"/>
</dbReference>
<dbReference type="InterPro" id="IPR011234">
    <property type="entry name" value="Fumarylacetoacetase-like_C"/>
</dbReference>
<organism evidence="4 5">
    <name type="scientific">Trichoderma harzianum</name>
    <name type="common">Hypocrea lixii</name>
    <dbReference type="NCBI Taxonomy" id="5544"/>
    <lineage>
        <taxon>Eukaryota</taxon>
        <taxon>Fungi</taxon>
        <taxon>Dikarya</taxon>
        <taxon>Ascomycota</taxon>
        <taxon>Pezizomycotina</taxon>
        <taxon>Sordariomycetes</taxon>
        <taxon>Hypocreomycetidae</taxon>
        <taxon>Hypocreales</taxon>
        <taxon>Hypocreaceae</taxon>
        <taxon>Trichoderma</taxon>
    </lineage>
</organism>